<evidence type="ECO:0000256" key="4">
    <source>
        <dbReference type="ARBA" id="ARBA00023163"/>
    </source>
</evidence>
<dbReference type="GO" id="GO:0000981">
    <property type="term" value="F:DNA-binding transcription factor activity, RNA polymerase II-specific"/>
    <property type="evidence" value="ECO:0007669"/>
    <property type="project" value="InterPro"/>
</dbReference>
<dbReference type="PROSITE" id="PS50048">
    <property type="entry name" value="ZN2_CY6_FUNGAL_2"/>
    <property type="match status" value="1"/>
</dbReference>
<dbReference type="OrthoDB" id="409136at2759"/>
<feature type="transmembrane region" description="Helical" evidence="7">
    <location>
        <begin position="665"/>
        <end position="686"/>
    </location>
</feature>
<dbReference type="CDD" id="cd00067">
    <property type="entry name" value="GAL4"/>
    <property type="match status" value="1"/>
</dbReference>
<feature type="region of interest" description="Disordered" evidence="6">
    <location>
        <begin position="248"/>
        <end position="267"/>
    </location>
</feature>
<keyword evidence="4" id="KW-0804">Transcription</keyword>
<evidence type="ECO:0000256" key="1">
    <source>
        <dbReference type="ARBA" id="ARBA00004123"/>
    </source>
</evidence>
<feature type="transmembrane region" description="Helical" evidence="7">
    <location>
        <begin position="637"/>
        <end position="659"/>
    </location>
</feature>
<evidence type="ECO:0000313" key="9">
    <source>
        <dbReference type="EMBL" id="PMD29206.1"/>
    </source>
</evidence>
<feature type="compositionally biased region" description="Polar residues" evidence="6">
    <location>
        <begin position="448"/>
        <end position="458"/>
    </location>
</feature>
<dbReference type="PANTHER" id="PTHR47338:SF11">
    <property type="entry name" value="ZN(II)2CYS6 TRANSCRIPTION FACTOR (EUROFUNG)"/>
    <property type="match status" value="1"/>
</dbReference>
<feature type="region of interest" description="Disordered" evidence="6">
    <location>
        <begin position="305"/>
        <end position="338"/>
    </location>
</feature>
<feature type="compositionally biased region" description="Polar residues" evidence="6">
    <location>
        <begin position="82"/>
        <end position="99"/>
    </location>
</feature>
<keyword evidence="2" id="KW-0479">Metal-binding</keyword>
<evidence type="ECO:0000313" key="10">
    <source>
        <dbReference type="Proteomes" id="UP000235786"/>
    </source>
</evidence>
<feature type="region of interest" description="Disordered" evidence="6">
    <location>
        <begin position="1"/>
        <end position="154"/>
    </location>
</feature>
<feature type="compositionally biased region" description="Polar residues" evidence="6">
    <location>
        <begin position="412"/>
        <end position="437"/>
    </location>
</feature>
<dbReference type="SMART" id="SM00066">
    <property type="entry name" value="GAL4"/>
    <property type="match status" value="1"/>
</dbReference>
<feature type="region of interest" description="Disordered" evidence="6">
    <location>
        <begin position="412"/>
        <end position="458"/>
    </location>
</feature>
<evidence type="ECO:0000256" key="2">
    <source>
        <dbReference type="ARBA" id="ARBA00022723"/>
    </source>
</evidence>
<keyword evidence="3" id="KW-0805">Transcription regulation</keyword>
<accession>A0A2J6QSH2</accession>
<dbReference type="GO" id="GO:0005634">
    <property type="term" value="C:nucleus"/>
    <property type="evidence" value="ECO:0007669"/>
    <property type="project" value="UniProtKB-SubCell"/>
</dbReference>
<reference evidence="9 10" key="1">
    <citation type="submission" date="2016-04" db="EMBL/GenBank/DDBJ databases">
        <title>A degradative enzymes factory behind the ericoid mycorrhizal symbiosis.</title>
        <authorList>
            <consortium name="DOE Joint Genome Institute"/>
            <person name="Martino E."/>
            <person name="Morin E."/>
            <person name="Grelet G."/>
            <person name="Kuo A."/>
            <person name="Kohler A."/>
            <person name="Daghino S."/>
            <person name="Barry K."/>
            <person name="Choi C."/>
            <person name="Cichocki N."/>
            <person name="Clum A."/>
            <person name="Copeland A."/>
            <person name="Hainaut M."/>
            <person name="Haridas S."/>
            <person name="Labutti K."/>
            <person name="Lindquist E."/>
            <person name="Lipzen A."/>
            <person name="Khouja H.-R."/>
            <person name="Murat C."/>
            <person name="Ohm R."/>
            <person name="Olson A."/>
            <person name="Spatafora J."/>
            <person name="Veneault-Fourrey C."/>
            <person name="Henrissat B."/>
            <person name="Grigoriev I."/>
            <person name="Martin F."/>
            <person name="Perotto S."/>
        </authorList>
    </citation>
    <scope>NUCLEOTIDE SEQUENCE [LARGE SCALE GENOMIC DNA]</scope>
    <source>
        <strain evidence="9 10">F</strain>
    </source>
</reference>
<evidence type="ECO:0000256" key="7">
    <source>
        <dbReference type="SAM" id="Phobius"/>
    </source>
</evidence>
<sequence length="691" mass="77752">MSDHKKGLYEALPGKVGDIYQTRPETSQKPSREQLPPLSSLFGPTSHQPRQESPQYESQDSFLQAPRPQARPSVNDWPPNPYSSQYKLFLENTSSSSKAQSDHRLPPFSNHRPEPESRPSYYDALHSTPVTPNYPPTPASTVSGEPTTVKDGLGPKIWTGTQFLPRFIRQAEVPGEGMCYFYDDGTHCKTVIGGEVVNAHWGVTKSGKPRKRLAIACITCREKKIKCDPDYPRCIQCEKFGRVCRFKNAPRGEPSTPNTPPLDPLDSPLFRAQSPEIKLPAVYLEEDWPESEVNRTLDKHLPPTFADASSGLRPSPFQEPSPEAMTEEIREAEEPEDEGSIFAGRRNYRRQVLFKRLWNAVHRIFRPPLAPGRQRVEWSCNCGDELYADFTNTSPEELGSIVKILQTGNRLTSHSPSALGSDGSGNNIMSDNSNSSGARLHSPARQDLSMSSLTDQSTSMDRIPSLAFRTSRQLPTQDPTFLELCVNTGEHLKTLGEIDLTSVRCDGELFKMIKEHYLRLRSIRSKFWLLKPATISYVRFSVENRHRVGILQKPLALPPKSEVDSKNYIYSPCPLNGDPPIAENLFLHYLQCTEGSNTLFWMLRLPRKVHPSILASTNKEAAFGWGVHIGEGPNYKAIFWVNFAALILSGATALVWKVLENDFQGAFGFASWVVMVLNTLMMAYLFKWRQE</sequence>
<keyword evidence="7" id="KW-0472">Membrane</keyword>
<dbReference type="InterPro" id="IPR001138">
    <property type="entry name" value="Zn2Cys6_DnaBD"/>
</dbReference>
<comment type="subcellular location">
    <subcellularLocation>
        <location evidence="1">Nucleus</location>
    </subcellularLocation>
</comment>
<evidence type="ECO:0000256" key="5">
    <source>
        <dbReference type="ARBA" id="ARBA00023242"/>
    </source>
</evidence>
<keyword evidence="10" id="KW-1185">Reference proteome</keyword>
<evidence type="ECO:0000256" key="6">
    <source>
        <dbReference type="SAM" id="MobiDB-lite"/>
    </source>
</evidence>
<proteinExistence type="predicted"/>
<evidence type="ECO:0000256" key="3">
    <source>
        <dbReference type="ARBA" id="ARBA00023015"/>
    </source>
</evidence>
<evidence type="ECO:0000259" key="8">
    <source>
        <dbReference type="PROSITE" id="PS50048"/>
    </source>
</evidence>
<dbReference type="Proteomes" id="UP000235786">
    <property type="component" value="Unassembled WGS sequence"/>
</dbReference>
<keyword evidence="5" id="KW-0539">Nucleus</keyword>
<dbReference type="SUPFAM" id="SSF57701">
    <property type="entry name" value="Zn2/Cys6 DNA-binding domain"/>
    <property type="match status" value="1"/>
</dbReference>
<feature type="domain" description="Zn(2)-C6 fungal-type" evidence="8">
    <location>
        <begin position="216"/>
        <end position="246"/>
    </location>
</feature>
<organism evidence="9 10">
    <name type="scientific">Hyaloscypha variabilis (strain UAMH 11265 / GT02V1 / F)</name>
    <name type="common">Meliniomyces variabilis</name>
    <dbReference type="NCBI Taxonomy" id="1149755"/>
    <lineage>
        <taxon>Eukaryota</taxon>
        <taxon>Fungi</taxon>
        <taxon>Dikarya</taxon>
        <taxon>Ascomycota</taxon>
        <taxon>Pezizomycotina</taxon>
        <taxon>Leotiomycetes</taxon>
        <taxon>Helotiales</taxon>
        <taxon>Hyaloscyphaceae</taxon>
        <taxon>Hyaloscypha</taxon>
        <taxon>Hyaloscypha variabilis</taxon>
    </lineage>
</organism>
<gene>
    <name evidence="9" type="ORF">L207DRAFT_521057</name>
</gene>
<dbReference type="Gene3D" id="4.10.240.10">
    <property type="entry name" value="Zn(2)-C6 fungal-type DNA-binding domain"/>
    <property type="match status" value="1"/>
</dbReference>
<dbReference type="PROSITE" id="PS00463">
    <property type="entry name" value="ZN2_CY6_FUNGAL_1"/>
    <property type="match status" value="1"/>
</dbReference>
<dbReference type="AlphaFoldDB" id="A0A2J6QSH2"/>
<name>A0A2J6QSH2_HYAVF</name>
<dbReference type="InterPro" id="IPR050815">
    <property type="entry name" value="TF_fung"/>
</dbReference>
<dbReference type="EMBL" id="KZ613976">
    <property type="protein sequence ID" value="PMD29206.1"/>
    <property type="molecule type" value="Genomic_DNA"/>
</dbReference>
<feature type="compositionally biased region" description="Polar residues" evidence="6">
    <location>
        <begin position="42"/>
        <end position="62"/>
    </location>
</feature>
<dbReference type="Pfam" id="PF00172">
    <property type="entry name" value="Zn_clus"/>
    <property type="match status" value="1"/>
</dbReference>
<dbReference type="PANTHER" id="PTHR47338">
    <property type="entry name" value="ZN(II)2CYS6 TRANSCRIPTION FACTOR (EUROFUNG)-RELATED"/>
    <property type="match status" value="1"/>
</dbReference>
<protein>
    <recommendedName>
        <fullName evidence="8">Zn(2)-C6 fungal-type domain-containing protein</fullName>
    </recommendedName>
</protein>
<dbReference type="GO" id="GO:0008270">
    <property type="term" value="F:zinc ion binding"/>
    <property type="evidence" value="ECO:0007669"/>
    <property type="project" value="InterPro"/>
</dbReference>
<dbReference type="InterPro" id="IPR036864">
    <property type="entry name" value="Zn2-C6_fun-type_DNA-bd_sf"/>
</dbReference>
<feature type="compositionally biased region" description="Basic and acidic residues" evidence="6">
    <location>
        <begin position="100"/>
        <end position="117"/>
    </location>
</feature>
<keyword evidence="7" id="KW-1133">Transmembrane helix</keyword>
<keyword evidence="7" id="KW-0812">Transmembrane</keyword>